<dbReference type="EMBL" id="SOAY01000010">
    <property type="protein sequence ID" value="TDT46466.1"/>
    <property type="molecule type" value="Genomic_DNA"/>
</dbReference>
<evidence type="ECO:0000313" key="1">
    <source>
        <dbReference type="EMBL" id="TDT46466.1"/>
    </source>
</evidence>
<dbReference type="AlphaFoldDB" id="A0A4R7K5I1"/>
<keyword evidence="2" id="KW-1185">Reference proteome</keyword>
<gene>
    <name evidence="1" type="ORF">CLV90_0517</name>
</gene>
<reference evidence="1 2" key="1">
    <citation type="submission" date="2019-03" db="EMBL/GenBank/DDBJ databases">
        <title>Genomic Encyclopedia of Archaeal and Bacterial Type Strains, Phase II (KMG-II): from individual species to whole genera.</title>
        <authorList>
            <person name="Goeker M."/>
        </authorList>
    </citation>
    <scope>NUCLEOTIDE SEQUENCE [LARGE SCALE GENOMIC DNA]</scope>
    <source>
        <strain evidence="1 2">DSM 25233</strain>
    </source>
</reference>
<accession>A0A4R7K5I1</accession>
<dbReference type="OrthoDB" id="9820819at2"/>
<proteinExistence type="predicted"/>
<dbReference type="RefSeq" id="WP_133685941.1">
    <property type="nucleotide sequence ID" value="NZ_SOAY01000010.1"/>
</dbReference>
<comment type="caution">
    <text evidence="1">The sequence shown here is derived from an EMBL/GenBank/DDBJ whole genome shotgun (WGS) entry which is preliminary data.</text>
</comment>
<dbReference type="Proteomes" id="UP000294749">
    <property type="component" value="Unassembled WGS sequence"/>
</dbReference>
<sequence>MKYLLVFYLIANLVFIQTTEAQRGTQRNQSSAISQFHPVSQSKLEKTINKLGIELGLTLDQAKKLIEKDGGEVVWLGSPDPNFTRTKKELQRGISSYFRYAAHSTKGKQKSTTSLQTKPYSNEDIVIFIDVYPISKEDFKDPNNLIIQRLETAVTFQPTYHQMTRFNIKPVQISYNDFNEIMEKQGHSLLQVGPSLVYKKGGISIDAGDMTASRSTWKNNTSKQSPCSKLSSMSNKFAETTADMLSGMKESGPDGYAVINYEPMSVYVDKYQGEGTFEGLKDCGSVTVLEITQIANPENIDKPLLNMVSFNYQSADILADAFESFYNTLYID</sequence>
<protein>
    <submittedName>
        <fullName evidence="1">Uncharacterized protein</fullName>
    </submittedName>
</protein>
<name>A0A4R7K5I1_9FLAO</name>
<evidence type="ECO:0000313" key="2">
    <source>
        <dbReference type="Proteomes" id="UP000294749"/>
    </source>
</evidence>
<organism evidence="1 2">
    <name type="scientific">Maribacter spongiicola</name>
    <dbReference type="NCBI Taxonomy" id="1206753"/>
    <lineage>
        <taxon>Bacteria</taxon>
        <taxon>Pseudomonadati</taxon>
        <taxon>Bacteroidota</taxon>
        <taxon>Flavobacteriia</taxon>
        <taxon>Flavobacteriales</taxon>
        <taxon>Flavobacteriaceae</taxon>
        <taxon>Maribacter</taxon>
    </lineage>
</organism>